<dbReference type="KEGG" id="vg:77946410"/>
<accession>A0A879R446</accession>
<dbReference type="EMBL" id="MW015081">
    <property type="protein sequence ID" value="QPX48205.1"/>
    <property type="molecule type" value="Genomic_DNA"/>
</dbReference>
<dbReference type="GeneID" id="77946410"/>
<evidence type="ECO:0000313" key="2">
    <source>
        <dbReference type="Proteomes" id="UP000664915"/>
    </source>
</evidence>
<organism evidence="1 2">
    <name type="scientific">Synechococcus phage S-SRM01</name>
    <dbReference type="NCBI Taxonomy" id="2781608"/>
    <lineage>
        <taxon>Viruses</taxon>
        <taxon>Duplodnaviria</taxon>
        <taxon>Heunggongvirae</taxon>
        <taxon>Uroviricota</taxon>
        <taxon>Caudoviricetes</taxon>
        <taxon>Pantevenvirales</taxon>
        <taxon>Kyanoviridae</taxon>
        <taxon>Serangoonvirus</taxon>
        <taxon>Serangoonvirus essarone</taxon>
    </lineage>
</organism>
<name>A0A879R446_9CAUD</name>
<dbReference type="RefSeq" id="YP_010670215.1">
    <property type="nucleotide sequence ID" value="NC_070963.1"/>
</dbReference>
<reference evidence="1" key="1">
    <citation type="submission" date="2020-09" db="EMBL/GenBank/DDBJ databases">
        <authorList>
            <person name="Zhang D."/>
            <person name="Hatherill J.R."/>
            <person name="Ramirez J.F."/>
            <person name="Edinger B."/>
            <person name="Balarin R."/>
            <person name="Sullivan A."/>
            <person name="Humpal K.M."/>
            <person name="Guseva A."/>
            <person name="Butela K.A."/>
            <person name="Garlena R.A."/>
            <person name="Russell D.A."/>
            <person name="Pope W.H."/>
            <person name="Jacobs-Sera D."/>
            <person name="Hatfull G.F."/>
        </authorList>
    </citation>
    <scope>NUCLEOTIDE SEQUENCE</scope>
</reference>
<evidence type="ECO:0000313" key="1">
    <source>
        <dbReference type="EMBL" id="QPX48205.1"/>
    </source>
</evidence>
<dbReference type="Proteomes" id="UP000664915">
    <property type="component" value="Segment"/>
</dbReference>
<keyword evidence="2" id="KW-1185">Reference proteome</keyword>
<protein>
    <submittedName>
        <fullName evidence="1">Uncharacterized protein</fullName>
    </submittedName>
</protein>
<proteinExistence type="predicted"/>
<sequence length="195" mass="23461">MNRIEIIKDESRLEVYCYRTFLDFENPKVLDFWKKNRNKTDAVRSVTRPFYDLVHSLSVPSGFITERALEKKRNDPTWTLCRDHCYSPQFIYQMLMDNHEVYVNDYEKYFQIFKIACTTIDILSEQNKSLSLLTSNRNGKYCVYVPTDKKYQYLDIKLVKRNYGRMWYKLPADSVSNYIDTPKELLEYEKNFLIG</sequence>